<dbReference type="InterPro" id="IPR025637">
    <property type="entry name" value="DUF4333"/>
</dbReference>
<sequence length="143" mass="15638">MEADIASYFLADTGIEVKFVACPEDVEYKDDNGFSCDLETVDGKKIKISAVVDADADQVSWEVKTGLLSSIKLEQIIKEEFNSSESISVKPDCGSTDIIAYQGDLIKCTVLNSENQKGIVQLVVTDNHGGVRLQDLSSVKWQT</sequence>
<keyword evidence="3" id="KW-1185">Reference proteome</keyword>
<dbReference type="KEGG" id="amr:AM1_5396"/>
<gene>
    <name evidence="2" type="ordered locus">AM1_5396</name>
</gene>
<dbReference type="HOGENOM" id="CLU_1801815_0_0_3"/>
<evidence type="ECO:0000259" key="1">
    <source>
        <dbReference type="Pfam" id="PF14230"/>
    </source>
</evidence>
<dbReference type="AlphaFoldDB" id="B0CBV2"/>
<evidence type="ECO:0000313" key="2">
    <source>
        <dbReference type="EMBL" id="ABW30352.1"/>
    </source>
</evidence>
<organism evidence="2 3">
    <name type="scientific">Acaryochloris marina (strain MBIC 11017)</name>
    <dbReference type="NCBI Taxonomy" id="329726"/>
    <lineage>
        <taxon>Bacteria</taxon>
        <taxon>Bacillati</taxon>
        <taxon>Cyanobacteriota</taxon>
        <taxon>Cyanophyceae</taxon>
        <taxon>Acaryochloridales</taxon>
        <taxon>Acaryochloridaceae</taxon>
        <taxon>Acaryochloris</taxon>
    </lineage>
</organism>
<evidence type="ECO:0000313" key="3">
    <source>
        <dbReference type="Proteomes" id="UP000000268"/>
    </source>
</evidence>
<accession>B0CBV2</accession>
<dbReference type="Proteomes" id="UP000000268">
    <property type="component" value="Chromosome"/>
</dbReference>
<dbReference type="Pfam" id="PF14230">
    <property type="entry name" value="DUF4333"/>
    <property type="match status" value="1"/>
</dbReference>
<dbReference type="EMBL" id="CP000828">
    <property type="protein sequence ID" value="ABW30352.1"/>
    <property type="molecule type" value="Genomic_DNA"/>
</dbReference>
<proteinExistence type="predicted"/>
<protein>
    <recommendedName>
        <fullName evidence="1">DUF4333 domain-containing protein</fullName>
    </recommendedName>
</protein>
<reference evidence="2 3" key="1">
    <citation type="journal article" date="2008" name="Proc. Natl. Acad. Sci. U.S.A.">
        <title>Niche adaptation and genome expansion in the chlorophyll d-producing cyanobacterium Acaryochloris marina.</title>
        <authorList>
            <person name="Swingley W.D."/>
            <person name="Chen M."/>
            <person name="Cheung P.C."/>
            <person name="Conrad A.L."/>
            <person name="Dejesa L.C."/>
            <person name="Hao J."/>
            <person name="Honchak B.M."/>
            <person name="Karbach L.E."/>
            <person name="Kurdoglu A."/>
            <person name="Lahiri S."/>
            <person name="Mastrian S.D."/>
            <person name="Miyashita H."/>
            <person name="Page L."/>
            <person name="Ramakrishna P."/>
            <person name="Satoh S."/>
            <person name="Sattley W.M."/>
            <person name="Shimada Y."/>
            <person name="Taylor H.L."/>
            <person name="Tomo T."/>
            <person name="Tsuchiya T."/>
            <person name="Wang Z.T."/>
            <person name="Raymond J."/>
            <person name="Mimuro M."/>
            <person name="Blankenship R.E."/>
            <person name="Touchman J.W."/>
        </authorList>
    </citation>
    <scope>NUCLEOTIDE SEQUENCE [LARGE SCALE GENOMIC DNA]</scope>
    <source>
        <strain evidence="3">MBIC 11017</strain>
    </source>
</reference>
<feature type="domain" description="DUF4333" evidence="1">
    <location>
        <begin position="1"/>
        <end position="54"/>
    </location>
</feature>
<name>B0CBV2_ACAM1</name>